<dbReference type="EMBL" id="CP001014">
    <property type="protein sequence ID" value="ACB40533.1"/>
    <property type="molecule type" value="Genomic_DNA"/>
</dbReference>
<dbReference type="Proteomes" id="UP000001694">
    <property type="component" value="Chromosome"/>
</dbReference>
<protein>
    <submittedName>
        <fullName evidence="1">Uncharacterized protein</fullName>
    </submittedName>
</protein>
<dbReference type="HOGENOM" id="CLU_188847_0_0_2"/>
<proteinExistence type="predicted"/>
<dbReference type="KEGG" id="tne:Tneu_1610"/>
<dbReference type="STRING" id="444157.Tneu_1610"/>
<reference evidence="1" key="1">
    <citation type="submission" date="2008-03" db="EMBL/GenBank/DDBJ databases">
        <title>Complete sequence of Thermoproteus neutrophilus V24Sta.</title>
        <authorList>
            <consortium name="US DOE Joint Genome Institute"/>
            <person name="Copeland A."/>
            <person name="Lucas S."/>
            <person name="Lapidus A."/>
            <person name="Glavina del Rio T."/>
            <person name="Dalin E."/>
            <person name="Tice H."/>
            <person name="Bruce D."/>
            <person name="Goodwin L."/>
            <person name="Pitluck S."/>
            <person name="Sims D."/>
            <person name="Brettin T."/>
            <person name="Detter J.C."/>
            <person name="Han C."/>
            <person name="Kuske C.R."/>
            <person name="Schmutz J."/>
            <person name="Larimer F."/>
            <person name="Land M."/>
            <person name="Hauser L."/>
            <person name="Kyrpides N."/>
            <person name="Mikhailova N."/>
            <person name="Biddle J.F."/>
            <person name="Zhang Z."/>
            <person name="Fitz-Gibbon S.T."/>
            <person name="Lowe T.M."/>
            <person name="Saltikov C."/>
            <person name="House C.H."/>
            <person name="Richardson P."/>
        </authorList>
    </citation>
    <scope>NUCLEOTIDE SEQUENCE [LARGE SCALE GENOMIC DNA]</scope>
    <source>
        <strain evidence="1">V24Sta</strain>
    </source>
</reference>
<name>B1Y9Y3_PYRNV</name>
<accession>B1Y9Y3</accession>
<keyword evidence="2" id="KW-1185">Reference proteome</keyword>
<sequence>MPQDIKTNVFSVVEGVLLIRELEGAPYELVDILRFEKGRRYIYKLPAGDREYYIHVVSLRDAVYVELWHPSYAVPLLVFRVSDRDEMSRLFILLKSLAAALR</sequence>
<organism evidence="1 2">
    <name type="scientific">Pyrobaculum neutrophilum (strain DSM 2338 / JCM 9278 / NBRC 100436 / V24Sta)</name>
    <name type="common">Thermoproteus neutrophilus</name>
    <dbReference type="NCBI Taxonomy" id="444157"/>
    <lineage>
        <taxon>Archaea</taxon>
        <taxon>Thermoproteota</taxon>
        <taxon>Thermoprotei</taxon>
        <taxon>Thermoproteales</taxon>
        <taxon>Thermoproteaceae</taxon>
        <taxon>Pyrobaculum</taxon>
    </lineage>
</organism>
<evidence type="ECO:0000313" key="2">
    <source>
        <dbReference type="Proteomes" id="UP000001694"/>
    </source>
</evidence>
<dbReference type="AlphaFoldDB" id="B1Y9Y3"/>
<gene>
    <name evidence="1" type="ordered locus">Tneu_1610</name>
</gene>
<dbReference type="eggNOG" id="arCOG05669">
    <property type="taxonomic scope" value="Archaea"/>
</dbReference>
<evidence type="ECO:0000313" key="1">
    <source>
        <dbReference type="EMBL" id="ACB40533.1"/>
    </source>
</evidence>